<dbReference type="AlphaFoldDB" id="A0A5D6URQ7"/>
<protein>
    <recommendedName>
        <fullName evidence="3">SMI1/KNR4 family protein</fullName>
    </recommendedName>
</protein>
<sequence>MKSKETVLDFYLNSDSQHLLKEARRNAGPLRLAGARWLTEGMRTIMTDKQKMQTVLEEADSNWRKHPEPLRPENAELLRQWGVSAEVQQFLAEFSFDTDLAIGEVHLDQANSLKKRLDWEDDFQRALQAGLLSVGAGSTGDPLALDIEDSQVGYLFHDYFWEEEAEDPRKFFIKLNCSLGQFFWNTQFVEDYPIDAYGAAEYTGAGFTGDRSPDEA</sequence>
<reference evidence="1 2" key="1">
    <citation type="submission" date="2019-08" db="EMBL/GenBank/DDBJ databases">
        <authorList>
            <person name="Seo M.-J."/>
        </authorList>
    </citation>
    <scope>NUCLEOTIDE SEQUENCE [LARGE SCALE GENOMIC DNA]</scope>
    <source>
        <strain evidence="1 2">KIGAM108</strain>
    </source>
</reference>
<accession>A0A5D6URQ7</accession>
<dbReference type="EMBL" id="VTHL01000027">
    <property type="protein sequence ID" value="TYZ06216.1"/>
    <property type="molecule type" value="Genomic_DNA"/>
</dbReference>
<dbReference type="Proteomes" id="UP000322791">
    <property type="component" value="Unassembled WGS sequence"/>
</dbReference>
<dbReference type="RefSeq" id="WP_149072603.1">
    <property type="nucleotide sequence ID" value="NZ_VTHL01000027.1"/>
</dbReference>
<comment type="caution">
    <text evidence="1">The sequence shown here is derived from an EMBL/GenBank/DDBJ whole genome shotgun (WGS) entry which is preliminary data.</text>
</comment>
<name>A0A5D6URQ7_9BACT</name>
<proteinExistence type="predicted"/>
<evidence type="ECO:0008006" key="3">
    <source>
        <dbReference type="Google" id="ProtNLM"/>
    </source>
</evidence>
<evidence type="ECO:0000313" key="2">
    <source>
        <dbReference type="Proteomes" id="UP000322791"/>
    </source>
</evidence>
<keyword evidence="2" id="KW-1185">Reference proteome</keyword>
<gene>
    <name evidence="1" type="ORF">FY528_18955</name>
</gene>
<organism evidence="1 2">
    <name type="scientific">Hymenobacter lutimineralis</name>
    <dbReference type="NCBI Taxonomy" id="2606448"/>
    <lineage>
        <taxon>Bacteria</taxon>
        <taxon>Pseudomonadati</taxon>
        <taxon>Bacteroidota</taxon>
        <taxon>Cytophagia</taxon>
        <taxon>Cytophagales</taxon>
        <taxon>Hymenobacteraceae</taxon>
        <taxon>Hymenobacter</taxon>
    </lineage>
</organism>
<evidence type="ECO:0000313" key="1">
    <source>
        <dbReference type="EMBL" id="TYZ06216.1"/>
    </source>
</evidence>